<dbReference type="Pfam" id="PF12690">
    <property type="entry name" value="BsuPI"/>
    <property type="match status" value="1"/>
</dbReference>
<gene>
    <name evidence="4" type="ORF">J2S74_005459</name>
</gene>
<keyword evidence="5" id="KW-1185">Reference proteome</keyword>
<evidence type="ECO:0000259" key="3">
    <source>
        <dbReference type="Pfam" id="PF12690"/>
    </source>
</evidence>
<comment type="caution">
    <text evidence="4">The sequence shown here is derived from an EMBL/GenBank/DDBJ whole genome shotgun (WGS) entry which is preliminary data.</text>
</comment>
<dbReference type="Proteomes" id="UP001230005">
    <property type="component" value="Unassembled WGS sequence"/>
</dbReference>
<feature type="domain" description="Intracellular proteinase inhibitor BsuPI" evidence="3">
    <location>
        <begin position="57"/>
        <end position="148"/>
    </location>
</feature>
<feature type="region of interest" description="Disordered" evidence="1">
    <location>
        <begin position="24"/>
        <end position="47"/>
    </location>
</feature>
<accession>A0ABU0A4V6</accession>
<feature type="chain" id="PRO_5046628039" description="Intracellular proteinase inhibitor BsuPI domain-containing protein" evidence="2">
    <location>
        <begin position="20"/>
        <end position="173"/>
    </location>
</feature>
<dbReference type="InterPro" id="IPR020481">
    <property type="entry name" value="Intracell_prot_inh_BsuPI"/>
</dbReference>
<feature type="signal peptide" evidence="2">
    <location>
        <begin position="1"/>
        <end position="19"/>
    </location>
</feature>
<dbReference type="InterPro" id="IPR038144">
    <property type="entry name" value="IPI"/>
</dbReference>
<evidence type="ECO:0000313" key="4">
    <source>
        <dbReference type="EMBL" id="MDQ0257996.1"/>
    </source>
</evidence>
<proteinExistence type="predicted"/>
<keyword evidence="2" id="KW-0732">Signal</keyword>
<evidence type="ECO:0000256" key="2">
    <source>
        <dbReference type="SAM" id="SignalP"/>
    </source>
</evidence>
<dbReference type="EMBL" id="JAUSUG010000040">
    <property type="protein sequence ID" value="MDQ0257996.1"/>
    <property type="molecule type" value="Genomic_DNA"/>
</dbReference>
<dbReference type="Gene3D" id="2.60.40.2360">
    <property type="entry name" value="Intracellular proteinase inhibitor BsuPI"/>
    <property type="match status" value="1"/>
</dbReference>
<evidence type="ECO:0000256" key="1">
    <source>
        <dbReference type="SAM" id="MobiDB-lite"/>
    </source>
</evidence>
<dbReference type="PROSITE" id="PS51257">
    <property type="entry name" value="PROKAR_LIPOPROTEIN"/>
    <property type="match status" value="1"/>
</dbReference>
<name>A0ABU0A4V6_9BACI</name>
<sequence length="173" mass="18930">MKKLMMLLLLSIFSLFLVACGTSEETTGVGPGSGSESGTSDEAQKGEASMEVEDLLYELKVDVDGEKVTVTMTLTNTSENVKRVEFSSGQQFDVFIRDNEGNTVYHYAEGKVFTQALILEEIAPGDTKTFEDVWVAEAPGSYTVEAMLILYAIDGEEIDREAFTLEVDITVAE</sequence>
<reference evidence="4 5" key="1">
    <citation type="submission" date="2023-07" db="EMBL/GenBank/DDBJ databases">
        <title>Genomic Encyclopedia of Type Strains, Phase IV (KMG-IV): sequencing the most valuable type-strain genomes for metagenomic binning, comparative biology and taxonomic classification.</title>
        <authorList>
            <person name="Goeker M."/>
        </authorList>
    </citation>
    <scope>NUCLEOTIDE SEQUENCE [LARGE SCALE GENOMIC DNA]</scope>
    <source>
        <strain evidence="4 5">DSM 9768</strain>
    </source>
</reference>
<organism evidence="4 5">
    <name type="scientific">Evansella vedderi</name>
    <dbReference type="NCBI Taxonomy" id="38282"/>
    <lineage>
        <taxon>Bacteria</taxon>
        <taxon>Bacillati</taxon>
        <taxon>Bacillota</taxon>
        <taxon>Bacilli</taxon>
        <taxon>Bacillales</taxon>
        <taxon>Bacillaceae</taxon>
        <taxon>Evansella</taxon>
    </lineage>
</organism>
<dbReference type="RefSeq" id="WP_307332592.1">
    <property type="nucleotide sequence ID" value="NZ_JAUSUG010000040.1"/>
</dbReference>
<protein>
    <recommendedName>
        <fullName evidence="3">Intracellular proteinase inhibitor BsuPI domain-containing protein</fullName>
    </recommendedName>
</protein>
<evidence type="ECO:0000313" key="5">
    <source>
        <dbReference type="Proteomes" id="UP001230005"/>
    </source>
</evidence>